<evidence type="ECO:0000256" key="4">
    <source>
        <dbReference type="ARBA" id="ARBA00022737"/>
    </source>
</evidence>
<dbReference type="PANTHER" id="PTHR10527">
    <property type="entry name" value="IMPORTIN BETA"/>
    <property type="match status" value="1"/>
</dbReference>
<evidence type="ECO:0000256" key="3">
    <source>
        <dbReference type="ARBA" id="ARBA00022490"/>
    </source>
</evidence>
<gene>
    <name evidence="6" type="ORF">TSUD_123270</name>
</gene>
<dbReference type="GO" id="GO:0006606">
    <property type="term" value="P:protein import into nucleus"/>
    <property type="evidence" value="ECO:0007669"/>
    <property type="project" value="InterPro"/>
</dbReference>
<evidence type="ECO:0000313" key="7">
    <source>
        <dbReference type="Proteomes" id="UP000242715"/>
    </source>
</evidence>
<evidence type="ECO:0000256" key="5">
    <source>
        <dbReference type="ARBA" id="ARBA00022927"/>
    </source>
</evidence>
<dbReference type="SUPFAM" id="SSF48371">
    <property type="entry name" value="ARM repeat"/>
    <property type="match status" value="1"/>
</dbReference>
<organism evidence="6 7">
    <name type="scientific">Trifolium subterraneum</name>
    <name type="common">Subterranean clover</name>
    <dbReference type="NCBI Taxonomy" id="3900"/>
    <lineage>
        <taxon>Eukaryota</taxon>
        <taxon>Viridiplantae</taxon>
        <taxon>Streptophyta</taxon>
        <taxon>Embryophyta</taxon>
        <taxon>Tracheophyta</taxon>
        <taxon>Spermatophyta</taxon>
        <taxon>Magnoliopsida</taxon>
        <taxon>eudicotyledons</taxon>
        <taxon>Gunneridae</taxon>
        <taxon>Pentapetalae</taxon>
        <taxon>rosids</taxon>
        <taxon>fabids</taxon>
        <taxon>Fabales</taxon>
        <taxon>Fabaceae</taxon>
        <taxon>Papilionoideae</taxon>
        <taxon>50 kb inversion clade</taxon>
        <taxon>NPAAA clade</taxon>
        <taxon>Hologalegina</taxon>
        <taxon>IRL clade</taxon>
        <taxon>Trifolieae</taxon>
        <taxon>Trifolium</taxon>
    </lineage>
</organism>
<keyword evidence="3" id="KW-0963">Cytoplasm</keyword>
<name>A0A2Z6MGK1_TRISU</name>
<comment type="subcellular location">
    <subcellularLocation>
        <location evidence="1">Cytoplasm</location>
    </subcellularLocation>
</comment>
<keyword evidence="2" id="KW-0813">Transport</keyword>
<evidence type="ECO:0000313" key="6">
    <source>
        <dbReference type="EMBL" id="GAU22440.1"/>
    </source>
</evidence>
<keyword evidence="4" id="KW-0677">Repeat</keyword>
<proteinExistence type="predicted"/>
<dbReference type="AlphaFoldDB" id="A0A2Z6MGK1"/>
<dbReference type="InterPro" id="IPR011989">
    <property type="entry name" value="ARM-like"/>
</dbReference>
<dbReference type="EMBL" id="DF973247">
    <property type="protein sequence ID" value="GAU22440.1"/>
    <property type="molecule type" value="Genomic_DNA"/>
</dbReference>
<dbReference type="InterPro" id="IPR040122">
    <property type="entry name" value="Importin_beta"/>
</dbReference>
<keyword evidence="7" id="KW-1185">Reference proteome</keyword>
<keyword evidence="5" id="KW-0653">Protein transport</keyword>
<dbReference type="Gene3D" id="1.25.10.10">
    <property type="entry name" value="Leucine-rich Repeat Variant"/>
    <property type="match status" value="1"/>
</dbReference>
<reference evidence="7" key="1">
    <citation type="journal article" date="2017" name="Front. Plant Sci.">
        <title>Climate Clever Clovers: New Paradigm to Reduce the Environmental Footprint of Ruminants by Breeding Low Methanogenic Forages Utilizing Haplotype Variation.</title>
        <authorList>
            <person name="Kaur P."/>
            <person name="Appels R."/>
            <person name="Bayer P.E."/>
            <person name="Keeble-Gagnere G."/>
            <person name="Wang J."/>
            <person name="Hirakawa H."/>
            <person name="Shirasawa K."/>
            <person name="Vercoe P."/>
            <person name="Stefanova K."/>
            <person name="Durmic Z."/>
            <person name="Nichols P."/>
            <person name="Revell C."/>
            <person name="Isobe S.N."/>
            <person name="Edwards D."/>
            <person name="Erskine W."/>
        </authorList>
    </citation>
    <scope>NUCLEOTIDE SEQUENCE [LARGE SCALE GENOMIC DNA]</scope>
    <source>
        <strain evidence="7">cv. Daliak</strain>
    </source>
</reference>
<dbReference type="InterPro" id="IPR016024">
    <property type="entry name" value="ARM-type_fold"/>
</dbReference>
<evidence type="ECO:0000256" key="2">
    <source>
        <dbReference type="ARBA" id="ARBA00022448"/>
    </source>
</evidence>
<sequence length="198" mass="22482">MMVAVFSLLHGYERSYFKSAFGELIKLVSAEPGLLKPYMSDMVLDALQIAENSGVSDETRRLAFELVMAMTELKECDQMMMNLPYETVVRLFIVPVKMLVLSVKDNRELDEEKKGKGVADGADGENEKVVDDNDVYEFGMKCLKKLCVAFEGRKVVDVCYELLTKYYLDSTDWKMRHAGITLLTVIAKEFSDEMVTLL</sequence>
<accession>A0A2Z6MGK1</accession>
<evidence type="ECO:0000256" key="1">
    <source>
        <dbReference type="ARBA" id="ARBA00004496"/>
    </source>
</evidence>
<dbReference type="GO" id="GO:0005737">
    <property type="term" value="C:cytoplasm"/>
    <property type="evidence" value="ECO:0007669"/>
    <property type="project" value="UniProtKB-SubCell"/>
</dbReference>
<dbReference type="Proteomes" id="UP000242715">
    <property type="component" value="Unassembled WGS sequence"/>
</dbReference>
<protein>
    <submittedName>
        <fullName evidence="6">Uncharacterized protein</fullName>
    </submittedName>
</protein>
<dbReference type="OrthoDB" id="543373at2759"/>